<accession>A0A1C5HKQ6</accession>
<feature type="compositionally biased region" description="Low complexity" evidence="1">
    <location>
        <begin position="496"/>
        <end position="511"/>
    </location>
</feature>
<evidence type="ECO:0000259" key="4">
    <source>
        <dbReference type="PROSITE" id="PS50887"/>
    </source>
</evidence>
<dbReference type="Gene3D" id="3.20.20.450">
    <property type="entry name" value="EAL domain"/>
    <property type="match status" value="1"/>
</dbReference>
<dbReference type="NCBIfam" id="TIGR00254">
    <property type="entry name" value="GGDEF"/>
    <property type="match status" value="1"/>
</dbReference>
<dbReference type="InterPro" id="IPR052155">
    <property type="entry name" value="Biofilm_reg_signaling"/>
</dbReference>
<feature type="region of interest" description="Disordered" evidence="1">
    <location>
        <begin position="547"/>
        <end position="599"/>
    </location>
</feature>
<dbReference type="Gene3D" id="3.30.70.270">
    <property type="match status" value="1"/>
</dbReference>
<dbReference type="SMART" id="SM00267">
    <property type="entry name" value="GGDEF"/>
    <property type="match status" value="1"/>
</dbReference>
<dbReference type="SMART" id="SM00052">
    <property type="entry name" value="EAL"/>
    <property type="match status" value="1"/>
</dbReference>
<feature type="domain" description="GGDEF" evidence="4">
    <location>
        <begin position="280"/>
        <end position="412"/>
    </location>
</feature>
<evidence type="ECO:0000256" key="2">
    <source>
        <dbReference type="SAM" id="Phobius"/>
    </source>
</evidence>
<organism evidence="5 6">
    <name type="scientific">Micromonospora siamensis</name>
    <dbReference type="NCBI Taxonomy" id="299152"/>
    <lineage>
        <taxon>Bacteria</taxon>
        <taxon>Bacillati</taxon>
        <taxon>Actinomycetota</taxon>
        <taxon>Actinomycetes</taxon>
        <taxon>Micromonosporales</taxon>
        <taxon>Micromonosporaceae</taxon>
        <taxon>Micromonospora</taxon>
    </lineage>
</organism>
<dbReference type="InterPro" id="IPR001633">
    <property type="entry name" value="EAL_dom"/>
</dbReference>
<feature type="transmembrane region" description="Helical" evidence="2">
    <location>
        <begin position="118"/>
        <end position="135"/>
    </location>
</feature>
<feature type="region of interest" description="Disordered" evidence="1">
    <location>
        <begin position="436"/>
        <end position="525"/>
    </location>
</feature>
<proteinExistence type="predicted"/>
<dbReference type="PROSITE" id="PS50883">
    <property type="entry name" value="EAL"/>
    <property type="match status" value="1"/>
</dbReference>
<keyword evidence="2" id="KW-0472">Membrane</keyword>
<feature type="compositionally biased region" description="Basic residues" evidence="1">
    <location>
        <begin position="512"/>
        <end position="522"/>
    </location>
</feature>
<keyword evidence="2" id="KW-1133">Transmembrane helix</keyword>
<dbReference type="PROSITE" id="PS50887">
    <property type="entry name" value="GGDEF"/>
    <property type="match status" value="1"/>
</dbReference>
<dbReference type="InterPro" id="IPR029787">
    <property type="entry name" value="Nucleotide_cyclase"/>
</dbReference>
<evidence type="ECO:0000313" key="5">
    <source>
        <dbReference type="EMBL" id="SCG46592.1"/>
    </source>
</evidence>
<dbReference type="PANTHER" id="PTHR44757:SF2">
    <property type="entry name" value="BIOFILM ARCHITECTURE MAINTENANCE PROTEIN MBAA"/>
    <property type="match status" value="1"/>
</dbReference>
<feature type="transmembrane region" description="Helical" evidence="2">
    <location>
        <begin position="192"/>
        <end position="210"/>
    </location>
</feature>
<dbReference type="Pfam" id="PF00990">
    <property type="entry name" value="GGDEF"/>
    <property type="match status" value="1"/>
</dbReference>
<keyword evidence="6" id="KW-1185">Reference proteome</keyword>
<evidence type="ECO:0000259" key="3">
    <source>
        <dbReference type="PROSITE" id="PS50883"/>
    </source>
</evidence>
<dbReference type="PANTHER" id="PTHR44757">
    <property type="entry name" value="DIGUANYLATE CYCLASE DGCP"/>
    <property type="match status" value="1"/>
</dbReference>
<gene>
    <name evidence="5" type="ORF">GA0074704_1915</name>
</gene>
<feature type="transmembrane region" description="Helical" evidence="2">
    <location>
        <begin position="18"/>
        <end position="37"/>
    </location>
</feature>
<keyword evidence="2" id="KW-0812">Transmembrane</keyword>
<dbReference type="Pfam" id="PF00563">
    <property type="entry name" value="EAL"/>
    <property type="match status" value="1"/>
</dbReference>
<dbReference type="InterPro" id="IPR000160">
    <property type="entry name" value="GGDEF_dom"/>
</dbReference>
<name>A0A1C5HKQ6_9ACTN</name>
<dbReference type="AlphaFoldDB" id="A0A1C5HKQ6"/>
<sequence>METGDPRNVVPPGRARPFFGFVTGVLALAVLVSAGPLAGLPGRLDDLPAAFWTMAALAVACDARPFVPPGRRESSAVFPSTCFTFAILLGWGLGPAVAVQAVAVAVSGWRMRHAAWRTVFNGAQYAVALGAAYAVTRLGSGGLFDDGRLRWTDVAVVGGATVAWFAANYGLVSTAVRLRFGERWWPGVRQGLPYELLSTGSLLLLAPVLVTAARASAVLIPLVLVPLFAVYRMARLSAEQEELASLDPLTGLPNRKALLAEVAEQVHLHAEREARGDPDGHLALLLIDLDRFKHVNDALGHAVGDRLLVEVSARLAAVVGPGDLVARLGGDEFAIVGTRLTGADQARELAERAVRALVEPVELDGLPLDVGGSIGIAVFPEHGEDYATLMRHADVAMYDAKHRNDTVAVYAAESDHNSAERLALLADLRRVLECGRGGADRRGGSPRPAADPGPPHAGAVVGVDLPGPEAGTPDGDDLTHPAAGAEPPAGVRGSDGAALPAGPGPLPAARRPVGRRWGRRRRDPAELAGSDELIKRIVTGADPIRRRAQAQAQTTEPAGTGRSADVPPAVADGQPPTPPPAGPAWSGERERQPDPTGAGEITMYYQPQIAIATGEVVGVEALLRWRHPRRGMVDPGELIQVAEQSAVMRLLTRRVVDDVVEQLAKWTAAGTDLRAALNVSVRDLHTGEVADQIADRLTRFGVRPDRLQVEITEGALMADPRRVLATISQLHRIGVGIALDDFGTGYSSLQHLRRLPLSEVKVDRSFVLGMTEDADDAAIVRSMIELAGALGLRVVAEGVEDERTWRLLHAAGCDVAQGWFYARPMPAEELTGWLARYRPVRPTVTADGDRQRRPAR</sequence>
<feature type="domain" description="EAL" evidence="3">
    <location>
        <begin position="584"/>
        <end position="838"/>
    </location>
</feature>
<feature type="transmembrane region" description="Helical" evidence="2">
    <location>
        <begin position="155"/>
        <end position="180"/>
    </location>
</feature>
<reference evidence="5 6" key="1">
    <citation type="submission" date="2016-06" db="EMBL/GenBank/DDBJ databases">
        <authorList>
            <person name="Kjaerup R.B."/>
            <person name="Dalgaard T.S."/>
            <person name="Juul-Madsen H.R."/>
        </authorList>
    </citation>
    <scope>NUCLEOTIDE SEQUENCE [LARGE SCALE GENOMIC DNA]</scope>
    <source>
        <strain evidence="5 6">DSM 45097</strain>
    </source>
</reference>
<feature type="transmembrane region" description="Helical" evidence="2">
    <location>
        <begin position="87"/>
        <end position="106"/>
    </location>
</feature>
<dbReference type="RefSeq" id="WP_088970167.1">
    <property type="nucleotide sequence ID" value="NZ_JBHLYF010000019.1"/>
</dbReference>
<dbReference type="InterPro" id="IPR043128">
    <property type="entry name" value="Rev_trsase/Diguanyl_cyclase"/>
</dbReference>
<evidence type="ECO:0000313" key="6">
    <source>
        <dbReference type="Proteomes" id="UP000198210"/>
    </source>
</evidence>
<dbReference type="Proteomes" id="UP000198210">
    <property type="component" value="Chromosome I"/>
</dbReference>
<protein>
    <submittedName>
        <fullName evidence="5">Diguanylate cyclase (GGDEF) domain-containing protein</fullName>
    </submittedName>
</protein>
<dbReference type="EMBL" id="LT607751">
    <property type="protein sequence ID" value="SCG46592.1"/>
    <property type="molecule type" value="Genomic_DNA"/>
</dbReference>
<dbReference type="CDD" id="cd01949">
    <property type="entry name" value="GGDEF"/>
    <property type="match status" value="1"/>
</dbReference>
<dbReference type="SUPFAM" id="SSF55073">
    <property type="entry name" value="Nucleotide cyclase"/>
    <property type="match status" value="1"/>
</dbReference>
<dbReference type="InterPro" id="IPR035919">
    <property type="entry name" value="EAL_sf"/>
</dbReference>
<dbReference type="CDD" id="cd01948">
    <property type="entry name" value="EAL"/>
    <property type="match status" value="1"/>
</dbReference>
<evidence type="ECO:0000256" key="1">
    <source>
        <dbReference type="SAM" id="MobiDB-lite"/>
    </source>
</evidence>
<dbReference type="SUPFAM" id="SSF141868">
    <property type="entry name" value="EAL domain-like"/>
    <property type="match status" value="1"/>
</dbReference>